<organism evidence="3 4">
    <name type="scientific">Lutibaculum baratangense AMV1</name>
    <dbReference type="NCBI Taxonomy" id="631454"/>
    <lineage>
        <taxon>Bacteria</taxon>
        <taxon>Pseudomonadati</taxon>
        <taxon>Pseudomonadota</taxon>
        <taxon>Alphaproteobacteria</taxon>
        <taxon>Hyphomicrobiales</taxon>
        <taxon>Tepidamorphaceae</taxon>
        <taxon>Lutibaculum</taxon>
    </lineage>
</organism>
<dbReference type="Proteomes" id="UP000017819">
    <property type="component" value="Unassembled WGS sequence"/>
</dbReference>
<name>V4RGU3_9HYPH</name>
<protein>
    <submittedName>
        <fullName evidence="3">Uncharacterized protein</fullName>
    </submittedName>
</protein>
<feature type="signal peptide" evidence="2">
    <location>
        <begin position="1"/>
        <end position="20"/>
    </location>
</feature>
<feature type="region of interest" description="Disordered" evidence="1">
    <location>
        <begin position="39"/>
        <end position="64"/>
    </location>
</feature>
<keyword evidence="2" id="KW-0732">Signal</keyword>
<dbReference type="RefSeq" id="WP_023434176.1">
    <property type="nucleotide sequence ID" value="NZ_AWXZ01000042.1"/>
</dbReference>
<evidence type="ECO:0000256" key="1">
    <source>
        <dbReference type="SAM" id="MobiDB-lite"/>
    </source>
</evidence>
<accession>V4RGU3</accession>
<dbReference type="AlphaFoldDB" id="V4RGU3"/>
<dbReference type="EMBL" id="AWXZ01000042">
    <property type="protein sequence ID" value="ESR22505.1"/>
    <property type="molecule type" value="Genomic_DNA"/>
</dbReference>
<gene>
    <name evidence="3" type="ORF">N177_4070</name>
</gene>
<keyword evidence="4" id="KW-1185">Reference proteome</keyword>
<comment type="caution">
    <text evidence="3">The sequence shown here is derived from an EMBL/GenBank/DDBJ whole genome shotgun (WGS) entry which is preliminary data.</text>
</comment>
<reference evidence="3 4" key="1">
    <citation type="journal article" date="2014" name="Genome Announc.">
        <title>Draft Genome Sequence of Lutibaculum baratangense Strain AMV1T, Isolated from a Mud Volcano in Andamans, India.</title>
        <authorList>
            <person name="Singh A."/>
            <person name="Sreenivas A."/>
            <person name="Sathyanarayana Reddy G."/>
            <person name="Pinnaka A.K."/>
            <person name="Shivaji S."/>
        </authorList>
    </citation>
    <scope>NUCLEOTIDE SEQUENCE [LARGE SCALE GENOMIC DNA]</scope>
    <source>
        <strain evidence="3 4">AMV1</strain>
    </source>
</reference>
<evidence type="ECO:0000313" key="4">
    <source>
        <dbReference type="Proteomes" id="UP000017819"/>
    </source>
</evidence>
<feature type="chain" id="PRO_5004725631" evidence="2">
    <location>
        <begin position="21"/>
        <end position="97"/>
    </location>
</feature>
<sequence length="97" mass="9898">MKQFLAAVLATAAVSSPTLAQTDCSAKAQKFRAAIEASELSDASKEQASAMLDEAETAGTTGNEAACTSQIEEVEIVFGVGESNSVVADPEEIDEGG</sequence>
<proteinExistence type="predicted"/>
<evidence type="ECO:0000256" key="2">
    <source>
        <dbReference type="SAM" id="SignalP"/>
    </source>
</evidence>
<evidence type="ECO:0000313" key="3">
    <source>
        <dbReference type="EMBL" id="ESR22505.1"/>
    </source>
</evidence>